<feature type="compositionally biased region" description="Basic residues" evidence="1">
    <location>
        <begin position="144"/>
        <end position="155"/>
    </location>
</feature>
<comment type="caution">
    <text evidence="2">The sequence shown here is derived from an EMBL/GenBank/DDBJ whole genome shotgun (WGS) entry which is preliminary data.</text>
</comment>
<accession>A0A9W9CZK6</accession>
<feature type="compositionally biased region" description="Low complexity" evidence="1">
    <location>
        <begin position="156"/>
        <end position="167"/>
    </location>
</feature>
<reference evidence="2" key="1">
    <citation type="submission" date="2022-10" db="EMBL/GenBank/DDBJ databases">
        <title>Tapping the CABI collections for fungal endophytes: first genome assemblies for Collariella, Neodidymelliopsis, Ascochyta clinopodiicola, Didymella pomorum, Didymosphaeria variabile, Neocosmospora piperis and Neocucurbitaria cava.</title>
        <authorList>
            <person name="Hill R."/>
        </authorList>
    </citation>
    <scope>NUCLEOTIDE SEQUENCE</scope>
    <source>
        <strain evidence="2">IMI 355082</strain>
    </source>
</reference>
<dbReference type="PANTHER" id="PTHR13275">
    <property type="entry name" value="YL-1 PROTEIN TRANSCRIPTION FACTOR-LIKE 1"/>
    <property type="match status" value="1"/>
</dbReference>
<evidence type="ECO:0000256" key="1">
    <source>
        <dbReference type="SAM" id="MobiDB-lite"/>
    </source>
</evidence>
<feature type="region of interest" description="Disordered" evidence="1">
    <location>
        <begin position="511"/>
        <end position="531"/>
    </location>
</feature>
<feature type="compositionally biased region" description="Basic and acidic residues" evidence="1">
    <location>
        <begin position="182"/>
        <end position="203"/>
    </location>
</feature>
<feature type="compositionally biased region" description="Polar residues" evidence="1">
    <location>
        <begin position="168"/>
        <end position="181"/>
    </location>
</feature>
<dbReference type="EMBL" id="JAPEVB010000002">
    <property type="protein sequence ID" value="KAJ4393659.1"/>
    <property type="molecule type" value="Genomic_DNA"/>
</dbReference>
<feature type="compositionally biased region" description="Polar residues" evidence="1">
    <location>
        <begin position="40"/>
        <end position="53"/>
    </location>
</feature>
<dbReference type="AlphaFoldDB" id="A0A9W9CZK6"/>
<feature type="region of interest" description="Disordered" evidence="1">
    <location>
        <begin position="126"/>
        <end position="273"/>
    </location>
</feature>
<feature type="region of interest" description="Disordered" evidence="1">
    <location>
        <begin position="633"/>
        <end position="655"/>
    </location>
</feature>
<sequence>MPLKRTRSAAVQRSNGNSSNVTDYFGPPEKKRQTRKAKPANNTSTRATRSGKSASVLVEEPQSKAASTRHNTRQQDADEDDDDGSIHVAFNQVSSAVNEARFGQPPAINGLRPEVLRVRLDGVAEDEDEIQHEEVHEEEEALQIRKRGRSAKKKQTQQQEPPKNQQNGLSSRSRVQATGSTDDVHDEPSSRQELRPRNKESSAHRTSSGKSAPMQTRQQQQKAKTSVTPGEDDEQDEDSSPEDEEGEEDMRGTEMQGNEDSAFIDPPRPDEKLPEVKCAVNNLRGIIQTLSHPAWTGIKDWDDSPDMACSTKTAGELIERLRQLNDLLLESYEARYEGDADGDPEVTIGYLRRNNGKVKGLFTGITGLVDVICTRKLAAVDKLGTRGVQTKKRFLGDISQRLMPMLVLVLQKAYDVGPSEEKGRTVHLTLNSFTIQFPLRTIGWASRLMDGLSRGLLKWPIDDEFDHSDVELDIADVAKRQAKKDKRERFQKHLASLYAIIKKAANALERNAKETERKKRQEQDRQRALVEQEQYRRQTMNRERELKAKLETQREEAERKAKMQMEKFLQASQVLKSKQEPPTVLWKEAGLPRHTPAALQVHMSSSHAPLQQPSTGTKRAAAQVEDDMDFFLRNNGGSSGHPSQSANVSSAHRPQHGVPRTINGLETAQAIEAWGAPRWSRAEEKRLVLKIKFDNTYNASTLAPRLGRSVEDVAKKAAELKAMYRAIYERRGDNIPAWAW</sequence>
<evidence type="ECO:0000313" key="3">
    <source>
        <dbReference type="Proteomes" id="UP001140453"/>
    </source>
</evidence>
<feature type="compositionally biased region" description="Polar residues" evidence="1">
    <location>
        <begin position="9"/>
        <end position="22"/>
    </location>
</feature>
<evidence type="ECO:0000313" key="2">
    <source>
        <dbReference type="EMBL" id="KAJ4393659.1"/>
    </source>
</evidence>
<feature type="compositionally biased region" description="Acidic residues" evidence="1">
    <location>
        <begin position="230"/>
        <end position="248"/>
    </location>
</feature>
<protein>
    <submittedName>
        <fullName evidence="2">Uncharacterized protein</fullName>
    </submittedName>
</protein>
<proteinExistence type="predicted"/>
<dbReference type="Proteomes" id="UP001140453">
    <property type="component" value="Unassembled WGS sequence"/>
</dbReference>
<feature type="compositionally biased region" description="Acidic residues" evidence="1">
    <location>
        <begin position="126"/>
        <end position="141"/>
    </location>
</feature>
<feature type="compositionally biased region" description="Polar residues" evidence="1">
    <location>
        <begin position="640"/>
        <end position="652"/>
    </location>
</feature>
<keyword evidence="3" id="KW-1185">Reference proteome</keyword>
<feature type="compositionally biased region" description="Polar residues" evidence="1">
    <location>
        <begin position="204"/>
        <end position="228"/>
    </location>
</feature>
<dbReference type="GO" id="GO:0005634">
    <property type="term" value="C:nucleus"/>
    <property type="evidence" value="ECO:0007669"/>
    <property type="project" value="TreeGrafter"/>
</dbReference>
<name>A0A9W9CZK6_9PEZI</name>
<organism evidence="2 3">
    <name type="scientific">Gnomoniopsis smithogilvyi</name>
    <dbReference type="NCBI Taxonomy" id="1191159"/>
    <lineage>
        <taxon>Eukaryota</taxon>
        <taxon>Fungi</taxon>
        <taxon>Dikarya</taxon>
        <taxon>Ascomycota</taxon>
        <taxon>Pezizomycotina</taxon>
        <taxon>Sordariomycetes</taxon>
        <taxon>Sordariomycetidae</taxon>
        <taxon>Diaporthales</taxon>
        <taxon>Gnomoniaceae</taxon>
        <taxon>Gnomoniopsis</taxon>
    </lineage>
</organism>
<gene>
    <name evidence="2" type="ORF">N0V93_002874</name>
</gene>
<feature type="region of interest" description="Disordered" evidence="1">
    <location>
        <begin position="1"/>
        <end position="92"/>
    </location>
</feature>
<dbReference type="OrthoDB" id="5236024at2759"/>
<dbReference type="PANTHER" id="PTHR13275:SF4">
    <property type="entry name" value="VACUOLAR PROTEIN SORTING-ASSOCIATED PROTEIN 72 HOMOLOG"/>
    <property type="match status" value="1"/>
</dbReference>